<dbReference type="PANTHER" id="PTHR43252:SF4">
    <property type="entry name" value="TRANSCRIPTIONAL REGULATORY PROTEIN"/>
    <property type="match status" value="1"/>
</dbReference>
<sequence>MSLKHAILVLLDKKPGSGYDLAQRFGGGIGNFWNATHQQVYQELKKLSADKLVEFEVHTQAERPDKKVYQITSAGRTTLKAWLKQPIKLARINSTLLVKIYAAHLADPVELDKELAQHIANHEQKLLEFAEMERLYFSADAATRRKQRMPYLTLRSGIRYEWTWIEWMKEVKQLLADDALPEKPMMELLAAAAKIKP</sequence>
<evidence type="ECO:0000313" key="3">
    <source>
        <dbReference type="EMBL" id="PTU32424.1"/>
    </source>
</evidence>
<evidence type="ECO:0000259" key="1">
    <source>
        <dbReference type="Pfam" id="PF03551"/>
    </source>
</evidence>
<dbReference type="Pfam" id="PF03551">
    <property type="entry name" value="PadR"/>
    <property type="match status" value="1"/>
</dbReference>
<gene>
    <name evidence="3" type="ORF">CJD38_07180</name>
</gene>
<organism evidence="3 4">
    <name type="scientific">Stenotrophobium rhamnosiphilum</name>
    <dbReference type="NCBI Taxonomy" id="2029166"/>
    <lineage>
        <taxon>Bacteria</taxon>
        <taxon>Pseudomonadati</taxon>
        <taxon>Pseudomonadota</taxon>
        <taxon>Gammaproteobacteria</taxon>
        <taxon>Nevskiales</taxon>
        <taxon>Nevskiaceae</taxon>
        <taxon>Stenotrophobium</taxon>
    </lineage>
</organism>
<protein>
    <submittedName>
        <fullName evidence="3">PadR family transcriptional regulator</fullName>
    </submittedName>
</protein>
<feature type="domain" description="Transcription regulator PadR C-terminal" evidence="2">
    <location>
        <begin position="94"/>
        <end position="175"/>
    </location>
</feature>
<accession>A0A2T5MIM8</accession>
<dbReference type="Proteomes" id="UP000244248">
    <property type="component" value="Unassembled WGS sequence"/>
</dbReference>
<dbReference type="SUPFAM" id="SSF46785">
    <property type="entry name" value="Winged helix' DNA-binding domain"/>
    <property type="match status" value="1"/>
</dbReference>
<dbReference type="PANTHER" id="PTHR43252">
    <property type="entry name" value="TRANSCRIPTIONAL REGULATOR YQJI"/>
    <property type="match status" value="1"/>
</dbReference>
<dbReference type="InterPro" id="IPR005149">
    <property type="entry name" value="Tscrpt_reg_PadR_N"/>
</dbReference>
<evidence type="ECO:0000313" key="4">
    <source>
        <dbReference type="Proteomes" id="UP000244248"/>
    </source>
</evidence>
<name>A0A2T5MIM8_9GAMM</name>
<dbReference type="InterPro" id="IPR018309">
    <property type="entry name" value="Tscrpt_reg_PadR_C"/>
</dbReference>
<dbReference type="RefSeq" id="WP_107939620.1">
    <property type="nucleotide sequence ID" value="NZ_QANS01000002.1"/>
</dbReference>
<dbReference type="InterPro" id="IPR036390">
    <property type="entry name" value="WH_DNA-bd_sf"/>
</dbReference>
<proteinExistence type="predicted"/>
<dbReference type="Gene3D" id="1.10.10.10">
    <property type="entry name" value="Winged helix-like DNA-binding domain superfamily/Winged helix DNA-binding domain"/>
    <property type="match status" value="1"/>
</dbReference>
<comment type="caution">
    <text evidence="3">The sequence shown here is derived from an EMBL/GenBank/DDBJ whole genome shotgun (WGS) entry which is preliminary data.</text>
</comment>
<dbReference type="EMBL" id="QANS01000002">
    <property type="protein sequence ID" value="PTU32424.1"/>
    <property type="molecule type" value="Genomic_DNA"/>
</dbReference>
<evidence type="ECO:0000259" key="2">
    <source>
        <dbReference type="Pfam" id="PF10400"/>
    </source>
</evidence>
<keyword evidence="4" id="KW-1185">Reference proteome</keyword>
<dbReference type="Pfam" id="PF10400">
    <property type="entry name" value="Vir_act_alpha_C"/>
    <property type="match status" value="1"/>
</dbReference>
<reference evidence="3 4" key="1">
    <citation type="submission" date="2018-04" db="EMBL/GenBank/DDBJ databases">
        <title>Novel species isolated from glacier.</title>
        <authorList>
            <person name="Liu Q."/>
            <person name="Xin Y.-H."/>
        </authorList>
    </citation>
    <scope>NUCLEOTIDE SEQUENCE [LARGE SCALE GENOMIC DNA]</scope>
    <source>
        <strain evidence="3 4">GT1R17</strain>
    </source>
</reference>
<dbReference type="OrthoDB" id="3186544at2"/>
<dbReference type="InterPro" id="IPR036388">
    <property type="entry name" value="WH-like_DNA-bd_sf"/>
</dbReference>
<dbReference type="Gene3D" id="6.10.140.190">
    <property type="match status" value="1"/>
</dbReference>
<feature type="domain" description="Transcription regulator PadR N-terminal" evidence="1">
    <location>
        <begin position="7"/>
        <end position="80"/>
    </location>
</feature>
<dbReference type="AlphaFoldDB" id="A0A2T5MIM8"/>